<dbReference type="AlphaFoldDB" id="A0A0G3BGT0"/>
<sequence length="105" mass="11248">MKTNLATASVVPASTSWWREPMMWLVVGGPTAVVLAGVATIVLAVTRPDPVLTEDYYRRGLEINKTLQLQRDAQAAAAAVPEALRPAMQARNHAATPSPDGQQGR</sequence>
<protein>
    <recommendedName>
        <fullName evidence="5">Nitrogen fixation protein FixH</fullName>
    </recommendedName>
</protein>
<keyword evidence="2" id="KW-0812">Transmembrane</keyword>
<dbReference type="STRING" id="413882.AAW51_1963"/>
<dbReference type="Pfam" id="PF05751">
    <property type="entry name" value="FixH"/>
    <property type="match status" value="1"/>
</dbReference>
<accession>A0A0G3BGT0</accession>
<dbReference type="EMBL" id="CP011371">
    <property type="protein sequence ID" value="AKJ28654.1"/>
    <property type="molecule type" value="Genomic_DNA"/>
</dbReference>
<evidence type="ECO:0000256" key="2">
    <source>
        <dbReference type="SAM" id="Phobius"/>
    </source>
</evidence>
<keyword evidence="2" id="KW-0472">Membrane</keyword>
<evidence type="ECO:0000313" key="4">
    <source>
        <dbReference type="Proteomes" id="UP000035352"/>
    </source>
</evidence>
<keyword evidence="4" id="KW-1185">Reference proteome</keyword>
<reference evidence="3 4" key="1">
    <citation type="submission" date="2015-05" db="EMBL/GenBank/DDBJ databases">
        <authorList>
            <person name="Tang B."/>
            <person name="Yu Y."/>
        </authorList>
    </citation>
    <scope>NUCLEOTIDE SEQUENCE [LARGE SCALE GENOMIC DNA]</scope>
    <source>
        <strain evidence="3 4">DSM 7029</strain>
    </source>
</reference>
<feature type="region of interest" description="Disordered" evidence="1">
    <location>
        <begin position="85"/>
        <end position="105"/>
    </location>
</feature>
<feature type="transmembrane region" description="Helical" evidence="2">
    <location>
        <begin position="22"/>
        <end position="45"/>
    </location>
</feature>
<dbReference type="InterPro" id="IPR008620">
    <property type="entry name" value="FixH"/>
</dbReference>
<dbReference type="Proteomes" id="UP000035352">
    <property type="component" value="Chromosome"/>
</dbReference>
<proteinExistence type="predicted"/>
<gene>
    <name evidence="3" type="ORF">AAW51_1963</name>
</gene>
<evidence type="ECO:0008006" key="5">
    <source>
        <dbReference type="Google" id="ProtNLM"/>
    </source>
</evidence>
<evidence type="ECO:0000256" key="1">
    <source>
        <dbReference type="SAM" id="MobiDB-lite"/>
    </source>
</evidence>
<evidence type="ECO:0000313" key="3">
    <source>
        <dbReference type="EMBL" id="AKJ28654.1"/>
    </source>
</evidence>
<keyword evidence="2" id="KW-1133">Transmembrane helix</keyword>
<organism evidence="3 4">
    <name type="scientific">Caldimonas brevitalea</name>
    <dbReference type="NCBI Taxonomy" id="413882"/>
    <lineage>
        <taxon>Bacteria</taxon>
        <taxon>Pseudomonadati</taxon>
        <taxon>Pseudomonadota</taxon>
        <taxon>Betaproteobacteria</taxon>
        <taxon>Burkholderiales</taxon>
        <taxon>Sphaerotilaceae</taxon>
        <taxon>Caldimonas</taxon>
    </lineage>
</organism>
<name>A0A0G3BGT0_9BURK</name>
<dbReference type="KEGG" id="pbh:AAW51_1963"/>
<dbReference type="OrthoDB" id="5295180at2"/>
<dbReference type="RefSeq" id="WP_047194471.1">
    <property type="nucleotide sequence ID" value="NZ_CP011371.1"/>
</dbReference>